<dbReference type="Proteomes" id="UP000728032">
    <property type="component" value="Unassembled WGS sequence"/>
</dbReference>
<dbReference type="AlphaFoldDB" id="A0A7R9QZP1"/>
<evidence type="ECO:0000313" key="2">
    <source>
        <dbReference type="EMBL" id="CAD7664317.1"/>
    </source>
</evidence>
<sequence>MRRSSMARNSHLDLVNELYRKSLFFAVFGASAGGHQSGCDRLALIPQLLNGCRRCHLLRQLVVTHRHHLQVCPLVSHLSTRLSSATASSTAATQIKTNDSRFTKSGPDLQHFIRQSQESDPIRSEPFVVSRSSPIPYIDEHVLDGQGAKVFIRTYGCQMNVNDTQIATTILKNSGYDI</sequence>
<accession>A0A7R9QZP1</accession>
<dbReference type="EMBL" id="CAJPVJ010037560">
    <property type="protein sequence ID" value="CAG2181454.1"/>
    <property type="molecule type" value="Genomic_DNA"/>
</dbReference>
<proteinExistence type="predicted"/>
<dbReference type="GO" id="GO:0046872">
    <property type="term" value="F:metal ion binding"/>
    <property type="evidence" value="ECO:0007669"/>
    <property type="project" value="UniProtKB-KW"/>
</dbReference>
<dbReference type="InterPro" id="IPR038135">
    <property type="entry name" value="Methylthiotransferase_N_sf"/>
</dbReference>
<dbReference type="Gene3D" id="3.40.50.12160">
    <property type="entry name" value="Methylthiotransferase, N-terminal domain"/>
    <property type="match status" value="1"/>
</dbReference>
<feature type="non-terminal residue" evidence="2">
    <location>
        <position position="1"/>
    </location>
</feature>
<dbReference type="PROSITE" id="PS51449">
    <property type="entry name" value="MTTASE_N"/>
    <property type="match status" value="1"/>
</dbReference>
<dbReference type="GO" id="GO:0005829">
    <property type="term" value="C:cytosol"/>
    <property type="evidence" value="ECO:0007669"/>
    <property type="project" value="TreeGrafter"/>
</dbReference>
<protein>
    <recommendedName>
        <fullName evidence="1">MTTase N-terminal domain-containing protein</fullName>
    </recommendedName>
</protein>
<feature type="domain" description="MTTase N-terminal" evidence="1">
    <location>
        <begin position="148"/>
        <end position="178"/>
    </location>
</feature>
<dbReference type="InterPro" id="IPR013848">
    <property type="entry name" value="Methylthiotransferase_N"/>
</dbReference>
<keyword evidence="3" id="KW-1185">Reference proteome</keyword>
<dbReference type="GO" id="GO:0035597">
    <property type="term" value="F:tRNA-2-methylthio-N(6)-dimethylallyladenosine(37) synthase activity"/>
    <property type="evidence" value="ECO:0007669"/>
    <property type="project" value="TreeGrafter"/>
</dbReference>
<dbReference type="GO" id="GO:0051539">
    <property type="term" value="F:4 iron, 4 sulfur cluster binding"/>
    <property type="evidence" value="ECO:0007669"/>
    <property type="project" value="UniProtKB-KW"/>
</dbReference>
<gene>
    <name evidence="2" type="ORF">ONB1V03_LOCUS20875</name>
</gene>
<dbReference type="EMBL" id="OC952385">
    <property type="protein sequence ID" value="CAD7664317.1"/>
    <property type="molecule type" value="Genomic_DNA"/>
</dbReference>
<name>A0A7R9QZP1_9ACAR</name>
<dbReference type="OrthoDB" id="190098at2759"/>
<dbReference type="PANTHER" id="PTHR43020">
    <property type="entry name" value="CDK5 REGULATORY SUBUNIT-ASSOCIATED PROTEIN 1"/>
    <property type="match status" value="1"/>
</dbReference>
<evidence type="ECO:0000313" key="3">
    <source>
        <dbReference type="Proteomes" id="UP000728032"/>
    </source>
</evidence>
<evidence type="ECO:0000259" key="1">
    <source>
        <dbReference type="PROSITE" id="PS51449"/>
    </source>
</evidence>
<dbReference type="PANTHER" id="PTHR43020:SF2">
    <property type="entry name" value="MITOCHONDRIAL TRNA METHYLTHIOTRANSFERASE CDK5RAP1"/>
    <property type="match status" value="1"/>
</dbReference>
<organism evidence="2">
    <name type="scientific">Oppiella nova</name>
    <dbReference type="NCBI Taxonomy" id="334625"/>
    <lineage>
        <taxon>Eukaryota</taxon>
        <taxon>Metazoa</taxon>
        <taxon>Ecdysozoa</taxon>
        <taxon>Arthropoda</taxon>
        <taxon>Chelicerata</taxon>
        <taxon>Arachnida</taxon>
        <taxon>Acari</taxon>
        <taxon>Acariformes</taxon>
        <taxon>Sarcoptiformes</taxon>
        <taxon>Oribatida</taxon>
        <taxon>Brachypylina</taxon>
        <taxon>Oppioidea</taxon>
        <taxon>Oppiidae</taxon>
        <taxon>Oppiella</taxon>
    </lineage>
</organism>
<reference evidence="2" key="1">
    <citation type="submission" date="2020-11" db="EMBL/GenBank/DDBJ databases">
        <authorList>
            <person name="Tran Van P."/>
        </authorList>
    </citation>
    <scope>NUCLEOTIDE SEQUENCE</scope>
</reference>
<dbReference type="Pfam" id="PF00919">
    <property type="entry name" value="UPF0004"/>
    <property type="match status" value="1"/>
</dbReference>